<accession>A0A8D8QQK5</accession>
<dbReference type="PANTHER" id="PTHR33936">
    <property type="entry name" value="PROTEIN CBG17840"/>
    <property type="match status" value="1"/>
</dbReference>
<dbReference type="InterPro" id="IPR018289">
    <property type="entry name" value="MULE_transposase_dom"/>
</dbReference>
<reference evidence="2" key="1">
    <citation type="submission" date="2021-05" db="EMBL/GenBank/DDBJ databases">
        <authorList>
            <person name="Alioto T."/>
            <person name="Alioto T."/>
            <person name="Gomez Garrido J."/>
        </authorList>
    </citation>
    <scope>NUCLEOTIDE SEQUENCE</scope>
</reference>
<name>A0A8D8QQK5_9HEMI</name>
<dbReference type="Pfam" id="PF10551">
    <property type="entry name" value="MULE"/>
    <property type="match status" value="1"/>
</dbReference>
<dbReference type="AlphaFoldDB" id="A0A8D8QQK5"/>
<evidence type="ECO:0000313" key="2">
    <source>
        <dbReference type="EMBL" id="CAG6636444.1"/>
    </source>
</evidence>
<feature type="domain" description="MULE transposase" evidence="1">
    <location>
        <begin position="175"/>
        <end position="267"/>
    </location>
</feature>
<proteinExistence type="predicted"/>
<dbReference type="EMBL" id="HBUF01094153">
    <property type="protein sequence ID" value="CAG6636444.1"/>
    <property type="molecule type" value="Transcribed_RNA"/>
</dbReference>
<dbReference type="PANTHER" id="PTHR33936:SF24">
    <property type="entry name" value="C2H2-TYPE DOMAIN-CONTAINING PROTEIN"/>
    <property type="match status" value="1"/>
</dbReference>
<sequence length="281" mass="32110">MGKRHLKTQGSCKIGHQCPAKIKVIVSDKQECVVSYALTHSHKPALEHLRLQKEERLMIAQDLSNGIPFHTILDKIRTSVSASKGLERIHLLEMKDLHNIVSQYNLDVDINHTNDGTSVDIWVKQMEETENSCVVFYKPQGIIIDKYPHIDENDFILIIMNKAQQQVLTEYGKDVICMDGTHGTNAYGFELTTVLVLDELRQGFPCVFLITSRTDSLTLSVCLEEIKSKTGNIICNVFMSDMAPALYNAWTNTMGEPRRRIFCSWHVDRAWRQNILYVEKS</sequence>
<evidence type="ECO:0000259" key="1">
    <source>
        <dbReference type="Pfam" id="PF10551"/>
    </source>
</evidence>
<organism evidence="2">
    <name type="scientific">Cacopsylla melanoneura</name>
    <dbReference type="NCBI Taxonomy" id="428564"/>
    <lineage>
        <taxon>Eukaryota</taxon>
        <taxon>Metazoa</taxon>
        <taxon>Ecdysozoa</taxon>
        <taxon>Arthropoda</taxon>
        <taxon>Hexapoda</taxon>
        <taxon>Insecta</taxon>
        <taxon>Pterygota</taxon>
        <taxon>Neoptera</taxon>
        <taxon>Paraneoptera</taxon>
        <taxon>Hemiptera</taxon>
        <taxon>Sternorrhyncha</taxon>
        <taxon>Psylloidea</taxon>
        <taxon>Psyllidae</taxon>
        <taxon>Psyllinae</taxon>
        <taxon>Cacopsylla</taxon>
    </lineage>
</organism>
<dbReference type="InterPro" id="IPR052797">
    <property type="entry name" value="RegFact_GeneExpr_CellDeath"/>
</dbReference>
<protein>
    <recommendedName>
        <fullName evidence="1">MULE transposase domain-containing protein</fullName>
    </recommendedName>
</protein>